<reference evidence="1 2" key="1">
    <citation type="submission" date="2018-02" db="EMBL/GenBank/DDBJ databases">
        <title>Subsurface microbial communities from deep shales in Ohio and West Virginia, USA.</title>
        <authorList>
            <person name="Wrighton K."/>
        </authorList>
    </citation>
    <scope>NUCLEOTIDE SEQUENCE [LARGE SCALE GENOMIC DNA]</scope>
    <source>
        <strain evidence="1 2">OWC-DMM</strain>
    </source>
</reference>
<dbReference type="RefSeq" id="WP_104428138.1">
    <property type="nucleotide sequence ID" value="NZ_PTIZ01000003.1"/>
</dbReference>
<accession>A0A2S6HFZ6</accession>
<dbReference type="Proteomes" id="UP000240010">
    <property type="component" value="Unassembled WGS sequence"/>
</dbReference>
<sequence length="75" mass="8155">MVIGAFNLKREEILFVPLQPGQSHSVTQLSGLIAFGQKLPLAISPQSRHLELPSEASCKILTNGGQFSFSFISLK</sequence>
<dbReference type="EMBL" id="PTIZ01000003">
    <property type="protein sequence ID" value="PPK76408.1"/>
    <property type="molecule type" value="Genomic_DNA"/>
</dbReference>
<comment type="caution">
    <text evidence="1">The sequence shown here is derived from an EMBL/GenBank/DDBJ whole genome shotgun (WGS) entry which is preliminary data.</text>
</comment>
<dbReference type="AlphaFoldDB" id="A0A2S6HFZ6"/>
<gene>
    <name evidence="1" type="ORF">B0F87_10313</name>
</gene>
<proteinExistence type="predicted"/>
<protein>
    <submittedName>
        <fullName evidence="1">Uncharacterized protein</fullName>
    </submittedName>
</protein>
<evidence type="ECO:0000313" key="1">
    <source>
        <dbReference type="EMBL" id="PPK76408.1"/>
    </source>
</evidence>
<organism evidence="1 2">
    <name type="scientific">Methylobacter tundripaludum</name>
    <dbReference type="NCBI Taxonomy" id="173365"/>
    <lineage>
        <taxon>Bacteria</taxon>
        <taxon>Pseudomonadati</taxon>
        <taxon>Pseudomonadota</taxon>
        <taxon>Gammaproteobacteria</taxon>
        <taxon>Methylococcales</taxon>
        <taxon>Methylococcaceae</taxon>
        <taxon>Methylobacter</taxon>
    </lineage>
</organism>
<evidence type="ECO:0000313" key="2">
    <source>
        <dbReference type="Proteomes" id="UP000240010"/>
    </source>
</evidence>
<name>A0A2S6HFZ6_9GAMM</name>